<dbReference type="Proteomes" id="UP001050975">
    <property type="component" value="Unassembled WGS sequence"/>
</dbReference>
<proteinExistence type="inferred from homology"/>
<dbReference type="GO" id="GO:0045454">
    <property type="term" value="P:cell redox homeostasis"/>
    <property type="evidence" value="ECO:0007669"/>
    <property type="project" value="TreeGrafter"/>
</dbReference>
<keyword evidence="5" id="KW-1185">Reference proteome</keyword>
<organism evidence="4 5">
    <name type="scientific">Microseira wollei NIES-4236</name>
    <dbReference type="NCBI Taxonomy" id="2530354"/>
    <lineage>
        <taxon>Bacteria</taxon>
        <taxon>Bacillati</taxon>
        <taxon>Cyanobacteriota</taxon>
        <taxon>Cyanophyceae</taxon>
        <taxon>Oscillatoriophycideae</taxon>
        <taxon>Aerosakkonematales</taxon>
        <taxon>Aerosakkonemataceae</taxon>
        <taxon>Microseira</taxon>
    </lineage>
</organism>
<evidence type="ECO:0000256" key="2">
    <source>
        <dbReference type="ARBA" id="ARBA00023284"/>
    </source>
</evidence>
<accession>A0AAV3XBK7</accession>
<dbReference type="RefSeq" id="WP_226579856.1">
    <property type="nucleotide sequence ID" value="NZ_BLAY01000034.1"/>
</dbReference>
<comment type="caution">
    <text evidence="4">The sequence shown here is derived from an EMBL/GenBank/DDBJ whole genome shotgun (WGS) entry which is preliminary data.</text>
</comment>
<name>A0AAV3XBK7_9CYAN</name>
<dbReference type="GO" id="GO:0015035">
    <property type="term" value="F:protein-disulfide reductase activity"/>
    <property type="evidence" value="ECO:0007669"/>
    <property type="project" value="TreeGrafter"/>
</dbReference>
<reference evidence="4" key="1">
    <citation type="submission" date="2019-10" db="EMBL/GenBank/DDBJ databases">
        <title>Draft genome sequece of Microseira wollei NIES-4236.</title>
        <authorList>
            <person name="Yamaguchi H."/>
            <person name="Suzuki S."/>
            <person name="Kawachi M."/>
        </authorList>
    </citation>
    <scope>NUCLEOTIDE SEQUENCE</scope>
    <source>
        <strain evidence="4">NIES-4236</strain>
    </source>
</reference>
<dbReference type="Gene3D" id="3.40.30.10">
    <property type="entry name" value="Glutaredoxin"/>
    <property type="match status" value="1"/>
</dbReference>
<dbReference type="InterPro" id="IPR013766">
    <property type="entry name" value="Thioredoxin_domain"/>
</dbReference>
<comment type="similarity">
    <text evidence="1">Belongs to the thioredoxin family.</text>
</comment>
<feature type="domain" description="Thioredoxin" evidence="3">
    <location>
        <begin position="4"/>
        <end position="103"/>
    </location>
</feature>
<dbReference type="CDD" id="cd02947">
    <property type="entry name" value="TRX_family"/>
    <property type="match status" value="1"/>
</dbReference>
<dbReference type="InterPro" id="IPR036249">
    <property type="entry name" value="Thioredoxin-like_sf"/>
</dbReference>
<keyword evidence="2" id="KW-0676">Redox-active center</keyword>
<dbReference type="Pfam" id="PF00085">
    <property type="entry name" value="Thioredoxin"/>
    <property type="match status" value="1"/>
</dbReference>
<dbReference type="SUPFAM" id="SSF52833">
    <property type="entry name" value="Thioredoxin-like"/>
    <property type="match status" value="1"/>
</dbReference>
<dbReference type="PANTHER" id="PTHR45663:SF11">
    <property type="entry name" value="GEO12009P1"/>
    <property type="match status" value="1"/>
</dbReference>
<evidence type="ECO:0000259" key="3">
    <source>
        <dbReference type="Pfam" id="PF00085"/>
    </source>
</evidence>
<dbReference type="PANTHER" id="PTHR45663">
    <property type="entry name" value="GEO12009P1"/>
    <property type="match status" value="1"/>
</dbReference>
<evidence type="ECO:0000256" key="1">
    <source>
        <dbReference type="ARBA" id="ARBA00008987"/>
    </source>
</evidence>
<sequence length="106" mass="12207">MSEVWEIQDSELDAILTRERFVITYLMTPRSDSCRQLAPIMAQLAQAYEDRATIVKIDINKNKIAPQKLNVYIIPAVLIFQNGILREKLLGVATYENFRTAIDQHL</sequence>
<evidence type="ECO:0000313" key="5">
    <source>
        <dbReference type="Proteomes" id="UP001050975"/>
    </source>
</evidence>
<evidence type="ECO:0000313" key="4">
    <source>
        <dbReference type="EMBL" id="GET37784.1"/>
    </source>
</evidence>
<dbReference type="EMBL" id="BLAY01000034">
    <property type="protein sequence ID" value="GET37784.1"/>
    <property type="molecule type" value="Genomic_DNA"/>
</dbReference>
<dbReference type="GO" id="GO:0005829">
    <property type="term" value="C:cytosol"/>
    <property type="evidence" value="ECO:0007669"/>
    <property type="project" value="TreeGrafter"/>
</dbReference>
<gene>
    <name evidence="4" type="primary">trx</name>
    <name evidence="4" type="ORF">MiSe_25380</name>
</gene>
<protein>
    <submittedName>
        <fullName evidence="4">Thioredoxin</fullName>
    </submittedName>
</protein>
<dbReference type="AlphaFoldDB" id="A0AAV3XBK7"/>